<dbReference type="Proteomes" id="UP001265259">
    <property type="component" value="Unassembled WGS sequence"/>
</dbReference>
<evidence type="ECO:0000259" key="9">
    <source>
        <dbReference type="Pfam" id="PF13567"/>
    </source>
</evidence>
<feature type="domain" description="DUF4131" evidence="9">
    <location>
        <begin position="57"/>
        <end position="209"/>
    </location>
</feature>
<keyword evidence="11" id="KW-1185">Reference proteome</keyword>
<feature type="transmembrane region" description="Helical" evidence="7">
    <location>
        <begin position="379"/>
        <end position="399"/>
    </location>
</feature>
<protein>
    <submittedName>
        <fullName evidence="10">ComEC/Rec2 family competence protein</fullName>
    </submittedName>
</protein>
<dbReference type="Pfam" id="PF03772">
    <property type="entry name" value="Competence"/>
    <property type="match status" value="1"/>
</dbReference>
<evidence type="ECO:0000256" key="3">
    <source>
        <dbReference type="ARBA" id="ARBA00022692"/>
    </source>
</evidence>
<evidence type="ECO:0000313" key="10">
    <source>
        <dbReference type="EMBL" id="MDT0684115.1"/>
    </source>
</evidence>
<sequence length="524" mass="54427">MTGTREAPAEGARRTGPHGSVARALQRQRGHLLHWAPVAFGVGVAIWFVLPSDPAPAALVAASLACVALGLVAGRAGPGAPPILALAFILAGGIAADLRARNVGAPVLGFRYYGPVEGRIVGIDRSASDAVRLTLAEVHLGDLPPARTPERVRISLYGPQDYFVPEPGRAIMLTANLSPPNGPAEPGGFDFRRHAFFGRLGAVGYTRTPVLAMDDSRDTGPSAWIFRLRMSISTGVRDRMDGPSGAFAAAILTGDRSGLDLERLEHLRASNLAHLLAISGLHMGLLTGVVLGAIRLGLALVPYAALRWPCRKIAASGALVAAAGYLALSGGSVSTERAFVMVSVMLGAVLLERRAISLRAVAIAALIVLARRPEELLSPGFQMSFAATTALVAIFGGLRRLPEIGPRMPRITAPILATVMSSAIAGAATAPYAAAHFGRLSDYGLIANLLSVPVMGLLVMPAAVLTACLWPLGLSGIGLGVMKLGLVWILRVAETVSSWPGAVTAVHAPGPARFSRLSHSGRSG</sequence>
<evidence type="ECO:0000313" key="11">
    <source>
        <dbReference type="Proteomes" id="UP001265259"/>
    </source>
</evidence>
<evidence type="ECO:0000256" key="6">
    <source>
        <dbReference type="SAM" id="MobiDB-lite"/>
    </source>
</evidence>
<comment type="subcellular location">
    <subcellularLocation>
        <location evidence="1">Cell membrane</location>
        <topology evidence="1">Multi-pass membrane protein</topology>
    </subcellularLocation>
</comment>
<accession>A0ABU3DK67</accession>
<gene>
    <name evidence="10" type="ORF">RM543_15625</name>
</gene>
<dbReference type="NCBIfam" id="TIGR00360">
    <property type="entry name" value="ComEC_N-term"/>
    <property type="match status" value="1"/>
</dbReference>
<name>A0ABU3DK67_9RHOB</name>
<keyword evidence="3 7" id="KW-0812">Transmembrane</keyword>
<dbReference type="EMBL" id="JAVRHL010000003">
    <property type="protein sequence ID" value="MDT0684115.1"/>
    <property type="molecule type" value="Genomic_DNA"/>
</dbReference>
<comment type="caution">
    <text evidence="10">The sequence shown here is derived from an EMBL/GenBank/DDBJ whole genome shotgun (WGS) entry which is preliminary data.</text>
</comment>
<evidence type="ECO:0000256" key="4">
    <source>
        <dbReference type="ARBA" id="ARBA00022989"/>
    </source>
</evidence>
<evidence type="ECO:0000259" key="8">
    <source>
        <dbReference type="Pfam" id="PF03772"/>
    </source>
</evidence>
<evidence type="ECO:0000256" key="1">
    <source>
        <dbReference type="ARBA" id="ARBA00004651"/>
    </source>
</evidence>
<feature type="transmembrane region" description="Helical" evidence="7">
    <location>
        <begin position="454"/>
        <end position="481"/>
    </location>
</feature>
<dbReference type="Pfam" id="PF13567">
    <property type="entry name" value="DUF4131"/>
    <property type="match status" value="1"/>
</dbReference>
<proteinExistence type="predicted"/>
<dbReference type="InterPro" id="IPR025405">
    <property type="entry name" value="DUF4131"/>
</dbReference>
<dbReference type="InterPro" id="IPR052159">
    <property type="entry name" value="Competence_DNA_uptake"/>
</dbReference>
<keyword evidence="2" id="KW-1003">Cell membrane</keyword>
<feature type="domain" description="ComEC/Rec2-related protein" evidence="8">
    <location>
        <begin position="251"/>
        <end position="512"/>
    </location>
</feature>
<dbReference type="RefSeq" id="WP_311693234.1">
    <property type="nucleotide sequence ID" value="NZ_JAVRHL010000003.1"/>
</dbReference>
<organism evidence="10 11">
    <name type="scientific">Tropicimonas omnivorans</name>
    <dbReference type="NCBI Taxonomy" id="3075590"/>
    <lineage>
        <taxon>Bacteria</taxon>
        <taxon>Pseudomonadati</taxon>
        <taxon>Pseudomonadota</taxon>
        <taxon>Alphaproteobacteria</taxon>
        <taxon>Rhodobacterales</taxon>
        <taxon>Roseobacteraceae</taxon>
        <taxon>Tropicimonas</taxon>
    </lineage>
</organism>
<reference evidence="10 11" key="1">
    <citation type="submission" date="2023-09" db="EMBL/GenBank/DDBJ databases">
        <authorList>
            <person name="Rey-Velasco X."/>
        </authorList>
    </citation>
    <scope>NUCLEOTIDE SEQUENCE [LARGE SCALE GENOMIC DNA]</scope>
    <source>
        <strain evidence="10 11">F158</strain>
    </source>
</reference>
<dbReference type="PANTHER" id="PTHR30619">
    <property type="entry name" value="DNA INTERNALIZATION/COMPETENCE PROTEIN COMEC/REC2"/>
    <property type="match status" value="1"/>
</dbReference>
<dbReference type="PANTHER" id="PTHR30619:SF1">
    <property type="entry name" value="RECOMBINATION PROTEIN 2"/>
    <property type="match status" value="1"/>
</dbReference>
<keyword evidence="5 7" id="KW-0472">Membrane</keyword>
<dbReference type="InterPro" id="IPR004477">
    <property type="entry name" value="ComEC_N"/>
</dbReference>
<feature type="transmembrane region" description="Helical" evidence="7">
    <location>
        <begin position="314"/>
        <end position="335"/>
    </location>
</feature>
<evidence type="ECO:0000256" key="5">
    <source>
        <dbReference type="ARBA" id="ARBA00023136"/>
    </source>
</evidence>
<feature type="transmembrane region" description="Helical" evidence="7">
    <location>
        <begin position="32"/>
        <end position="50"/>
    </location>
</feature>
<keyword evidence="4 7" id="KW-1133">Transmembrane helix</keyword>
<feature type="transmembrane region" description="Helical" evidence="7">
    <location>
        <begin position="411"/>
        <end position="434"/>
    </location>
</feature>
<feature type="region of interest" description="Disordered" evidence="6">
    <location>
        <begin position="1"/>
        <end position="20"/>
    </location>
</feature>
<feature type="transmembrane region" description="Helical" evidence="7">
    <location>
        <begin position="272"/>
        <end position="294"/>
    </location>
</feature>
<evidence type="ECO:0000256" key="7">
    <source>
        <dbReference type="SAM" id="Phobius"/>
    </source>
</evidence>
<feature type="transmembrane region" description="Helical" evidence="7">
    <location>
        <begin position="356"/>
        <end position="373"/>
    </location>
</feature>
<evidence type="ECO:0000256" key="2">
    <source>
        <dbReference type="ARBA" id="ARBA00022475"/>
    </source>
</evidence>